<evidence type="ECO:0000313" key="1">
    <source>
        <dbReference type="EMBL" id="GLQ57489.1"/>
    </source>
</evidence>
<protein>
    <submittedName>
        <fullName evidence="1">Uncharacterized protein</fullName>
    </submittedName>
</protein>
<reference evidence="2" key="1">
    <citation type="journal article" date="2019" name="Int. J. Syst. Evol. Microbiol.">
        <title>The Global Catalogue of Microorganisms (GCM) 10K type strain sequencing project: providing services to taxonomists for standard genome sequencing and annotation.</title>
        <authorList>
            <consortium name="The Broad Institute Genomics Platform"/>
            <consortium name="The Broad Institute Genome Sequencing Center for Infectious Disease"/>
            <person name="Wu L."/>
            <person name="Ma J."/>
        </authorList>
    </citation>
    <scope>NUCLEOTIDE SEQUENCE [LARGE SCALE GENOMIC DNA]</scope>
    <source>
        <strain evidence="2">NBRC 112416</strain>
    </source>
</reference>
<proteinExistence type="predicted"/>
<organism evidence="1 2">
    <name type="scientific">Devosia nitrariae</name>
    <dbReference type="NCBI Taxonomy" id="2071872"/>
    <lineage>
        <taxon>Bacteria</taxon>
        <taxon>Pseudomonadati</taxon>
        <taxon>Pseudomonadota</taxon>
        <taxon>Alphaproteobacteria</taxon>
        <taxon>Hyphomicrobiales</taxon>
        <taxon>Devosiaceae</taxon>
        <taxon>Devosia</taxon>
    </lineage>
</organism>
<accession>A0ABQ5WBL0</accession>
<dbReference type="RefSeq" id="WP_284342877.1">
    <property type="nucleotide sequence ID" value="NZ_BSNS01000024.1"/>
</dbReference>
<keyword evidence="2" id="KW-1185">Reference proteome</keyword>
<evidence type="ECO:0000313" key="2">
    <source>
        <dbReference type="Proteomes" id="UP001156691"/>
    </source>
</evidence>
<name>A0ABQ5WBL0_9HYPH</name>
<comment type="caution">
    <text evidence="1">The sequence shown here is derived from an EMBL/GenBank/DDBJ whole genome shotgun (WGS) entry which is preliminary data.</text>
</comment>
<dbReference type="EMBL" id="BSNS01000024">
    <property type="protein sequence ID" value="GLQ57489.1"/>
    <property type="molecule type" value="Genomic_DNA"/>
</dbReference>
<sequence length="92" mass="9942">MTERSALSELAAFVGRSPLSSANEAVRRRALDGLVARLAPQTHRRTVTELLGAVLALSARTRRAALPPAAVDLDVFSPDGRRAVNLELGRRR</sequence>
<gene>
    <name evidence="1" type="ORF">GCM10010862_47480</name>
</gene>
<dbReference type="Proteomes" id="UP001156691">
    <property type="component" value="Unassembled WGS sequence"/>
</dbReference>